<evidence type="ECO:0000256" key="2">
    <source>
        <dbReference type="ARBA" id="ARBA00022801"/>
    </source>
</evidence>
<evidence type="ECO:0000256" key="5">
    <source>
        <dbReference type="SAM" id="MobiDB-lite"/>
    </source>
</evidence>
<dbReference type="PROSITE" id="PS00039">
    <property type="entry name" value="DEAD_ATP_HELICASE"/>
    <property type="match status" value="1"/>
</dbReference>
<dbReference type="SMART" id="SM00490">
    <property type="entry name" value="HELICc"/>
    <property type="match status" value="1"/>
</dbReference>
<dbReference type="GO" id="GO:0003676">
    <property type="term" value="F:nucleic acid binding"/>
    <property type="evidence" value="ECO:0007669"/>
    <property type="project" value="InterPro"/>
</dbReference>
<dbReference type="InterPro" id="IPR014001">
    <property type="entry name" value="Helicase_ATP-bd"/>
</dbReference>
<organism evidence="9">
    <name type="scientific">marine sediment metagenome</name>
    <dbReference type="NCBI Taxonomy" id="412755"/>
    <lineage>
        <taxon>unclassified sequences</taxon>
        <taxon>metagenomes</taxon>
        <taxon>ecological metagenomes</taxon>
    </lineage>
</organism>
<dbReference type="Pfam" id="PF00271">
    <property type="entry name" value="Helicase_C"/>
    <property type="match status" value="1"/>
</dbReference>
<dbReference type="InterPro" id="IPR000629">
    <property type="entry name" value="RNA-helicase_DEAD-box_CS"/>
</dbReference>
<evidence type="ECO:0000259" key="7">
    <source>
        <dbReference type="PROSITE" id="PS51194"/>
    </source>
</evidence>
<evidence type="ECO:0000259" key="8">
    <source>
        <dbReference type="PROSITE" id="PS51195"/>
    </source>
</evidence>
<accession>A0A0F9DL88</accession>
<evidence type="ECO:0000256" key="1">
    <source>
        <dbReference type="ARBA" id="ARBA00022741"/>
    </source>
</evidence>
<keyword evidence="3" id="KW-0347">Helicase</keyword>
<dbReference type="CDD" id="cd00268">
    <property type="entry name" value="DEADc"/>
    <property type="match status" value="1"/>
</dbReference>
<evidence type="ECO:0000259" key="6">
    <source>
        <dbReference type="PROSITE" id="PS51192"/>
    </source>
</evidence>
<dbReference type="SMART" id="SM00487">
    <property type="entry name" value="DEXDc"/>
    <property type="match status" value="1"/>
</dbReference>
<dbReference type="InterPro" id="IPR027417">
    <property type="entry name" value="P-loop_NTPase"/>
</dbReference>
<dbReference type="Gene3D" id="3.40.50.300">
    <property type="entry name" value="P-loop containing nucleotide triphosphate hydrolases"/>
    <property type="match status" value="2"/>
</dbReference>
<evidence type="ECO:0000313" key="9">
    <source>
        <dbReference type="EMBL" id="KKL62488.1"/>
    </source>
</evidence>
<name>A0A0F9DL88_9ZZZZ</name>
<proteinExistence type="predicted"/>
<dbReference type="GO" id="GO:0005829">
    <property type="term" value="C:cytosol"/>
    <property type="evidence" value="ECO:0007669"/>
    <property type="project" value="TreeGrafter"/>
</dbReference>
<dbReference type="InterPro" id="IPR001650">
    <property type="entry name" value="Helicase_C-like"/>
</dbReference>
<dbReference type="PROSITE" id="PS51195">
    <property type="entry name" value="Q_MOTIF"/>
    <property type="match status" value="1"/>
</dbReference>
<feature type="domain" description="Helicase ATP-binding" evidence="6">
    <location>
        <begin position="32"/>
        <end position="202"/>
    </location>
</feature>
<keyword evidence="1" id="KW-0547">Nucleotide-binding</keyword>
<dbReference type="Pfam" id="PF00270">
    <property type="entry name" value="DEAD"/>
    <property type="match status" value="1"/>
</dbReference>
<dbReference type="PROSITE" id="PS51194">
    <property type="entry name" value="HELICASE_CTER"/>
    <property type="match status" value="1"/>
</dbReference>
<feature type="compositionally biased region" description="Low complexity" evidence="5">
    <location>
        <begin position="406"/>
        <end position="417"/>
    </location>
</feature>
<dbReference type="PROSITE" id="PS51192">
    <property type="entry name" value="HELICASE_ATP_BIND_1"/>
    <property type="match status" value="1"/>
</dbReference>
<dbReference type="InterPro" id="IPR050079">
    <property type="entry name" value="DEAD_box_RNA_helicase"/>
</dbReference>
<sequence length="417" mass="46800">MKFTELNLKPEIQKALKQMKYVDLTPIQEQTFPGILAGTDLIATAETGSGKTGACGIPLVQRIDPKAVAIQALVLVPTRELALQYVEEISQIAQYAKIVPFAVYGGFDMDIQRAKLKDLVHILIATPGRLIDFLYRGDISLAQVQTFILDEADEMMKQGFLEDIDFVFSCLLHEHQTLLFSATMPQEIKRLAETFLKQPLKIELNKETVSPQSLEHRFQYLAHTMRREVLIELLKAGSVTQAIIFCNSRLGVDKLFRDLKRDLNSVEMIHGGLEQDKRSSIIRRFRAEKIRFLIATDLAGRGLDFRHVSHVLNYDFPRDSITYTHRTGRAGRMGRTGTAITYVTSQDVGSVKRLVTANRITAVWVGKEPDSSAVRSNSSRSRSSRPRGSRPGSSGHRGSRPRRSRPGGSPPRETGQR</sequence>
<keyword evidence="2" id="KW-0378">Hydrolase</keyword>
<evidence type="ECO:0000256" key="4">
    <source>
        <dbReference type="ARBA" id="ARBA00022840"/>
    </source>
</evidence>
<dbReference type="InterPro" id="IPR044742">
    <property type="entry name" value="DEAD/DEAH_RhlB"/>
</dbReference>
<dbReference type="EMBL" id="LAZR01028474">
    <property type="protein sequence ID" value="KKL62488.1"/>
    <property type="molecule type" value="Genomic_DNA"/>
</dbReference>
<gene>
    <name evidence="9" type="ORF">LCGC14_2184710</name>
</gene>
<protein>
    <submittedName>
        <fullName evidence="9">Uncharacterized protein</fullName>
    </submittedName>
</protein>
<comment type="caution">
    <text evidence="9">The sequence shown here is derived from an EMBL/GenBank/DDBJ whole genome shotgun (WGS) entry which is preliminary data.</text>
</comment>
<dbReference type="PANTHER" id="PTHR47959">
    <property type="entry name" value="ATP-DEPENDENT RNA HELICASE RHLE-RELATED"/>
    <property type="match status" value="1"/>
</dbReference>
<evidence type="ECO:0000256" key="3">
    <source>
        <dbReference type="ARBA" id="ARBA00022806"/>
    </source>
</evidence>
<dbReference type="CDD" id="cd18787">
    <property type="entry name" value="SF2_C_DEAD"/>
    <property type="match status" value="1"/>
</dbReference>
<dbReference type="GO" id="GO:0016787">
    <property type="term" value="F:hydrolase activity"/>
    <property type="evidence" value="ECO:0007669"/>
    <property type="project" value="UniProtKB-KW"/>
</dbReference>
<dbReference type="AlphaFoldDB" id="A0A0F9DL88"/>
<dbReference type="GO" id="GO:0003724">
    <property type="term" value="F:RNA helicase activity"/>
    <property type="evidence" value="ECO:0007669"/>
    <property type="project" value="InterPro"/>
</dbReference>
<dbReference type="GO" id="GO:0005524">
    <property type="term" value="F:ATP binding"/>
    <property type="evidence" value="ECO:0007669"/>
    <property type="project" value="UniProtKB-KW"/>
</dbReference>
<dbReference type="InterPro" id="IPR011545">
    <property type="entry name" value="DEAD/DEAH_box_helicase_dom"/>
</dbReference>
<feature type="region of interest" description="Disordered" evidence="5">
    <location>
        <begin position="368"/>
        <end position="417"/>
    </location>
</feature>
<feature type="domain" description="DEAD-box RNA helicase Q" evidence="8">
    <location>
        <begin position="1"/>
        <end position="29"/>
    </location>
</feature>
<dbReference type="InterPro" id="IPR014014">
    <property type="entry name" value="RNA_helicase_DEAD_Q_motif"/>
</dbReference>
<keyword evidence="4" id="KW-0067">ATP-binding</keyword>
<dbReference type="SUPFAM" id="SSF52540">
    <property type="entry name" value="P-loop containing nucleoside triphosphate hydrolases"/>
    <property type="match status" value="1"/>
</dbReference>
<dbReference type="PANTHER" id="PTHR47959:SF1">
    <property type="entry name" value="ATP-DEPENDENT RNA HELICASE DBPA"/>
    <property type="match status" value="1"/>
</dbReference>
<reference evidence="9" key="1">
    <citation type="journal article" date="2015" name="Nature">
        <title>Complex archaea that bridge the gap between prokaryotes and eukaryotes.</title>
        <authorList>
            <person name="Spang A."/>
            <person name="Saw J.H."/>
            <person name="Jorgensen S.L."/>
            <person name="Zaremba-Niedzwiedzka K."/>
            <person name="Martijn J."/>
            <person name="Lind A.E."/>
            <person name="van Eijk R."/>
            <person name="Schleper C."/>
            <person name="Guy L."/>
            <person name="Ettema T.J."/>
        </authorList>
    </citation>
    <scope>NUCLEOTIDE SEQUENCE</scope>
</reference>
<feature type="domain" description="Helicase C-terminal" evidence="7">
    <location>
        <begin position="232"/>
        <end position="378"/>
    </location>
</feature>